<reference evidence="4 5" key="1">
    <citation type="journal article" date="2011" name="Genome Res.">
        <title>Phylogeny-wide analysis of social amoeba genomes highlights ancient origins for complex intercellular communication.</title>
        <authorList>
            <person name="Heidel A.J."/>
            <person name="Lawal H.M."/>
            <person name="Felder M."/>
            <person name="Schilde C."/>
            <person name="Helps N.R."/>
            <person name="Tunggal B."/>
            <person name="Rivero F."/>
            <person name="John U."/>
            <person name="Schleicher M."/>
            <person name="Eichinger L."/>
            <person name="Platzer M."/>
            <person name="Noegel A.A."/>
            <person name="Schaap P."/>
            <person name="Gloeckner G."/>
        </authorList>
    </citation>
    <scope>NUCLEOTIDE SEQUENCE [LARGE SCALE GENOMIC DNA]</scope>
    <source>
        <strain evidence="5">ATCC 26659 / Pp 5 / PN500</strain>
    </source>
</reference>
<evidence type="ECO:0000256" key="2">
    <source>
        <dbReference type="ARBA" id="ARBA00022801"/>
    </source>
</evidence>
<dbReference type="InterPro" id="IPR012338">
    <property type="entry name" value="Beta-lactam/transpept-like"/>
</dbReference>
<evidence type="ECO:0000313" key="4">
    <source>
        <dbReference type="EMBL" id="EFA83466.1"/>
    </source>
</evidence>
<dbReference type="GO" id="GO:0006508">
    <property type="term" value="P:proteolysis"/>
    <property type="evidence" value="ECO:0007669"/>
    <property type="project" value="InterPro"/>
</dbReference>
<dbReference type="GeneID" id="31359101"/>
<keyword evidence="3" id="KW-0472">Membrane</keyword>
<keyword evidence="5" id="KW-1185">Reference proteome</keyword>
<protein>
    <submittedName>
        <fullName evidence="4">Putative peptidase S13</fullName>
    </submittedName>
</protein>
<dbReference type="SUPFAM" id="SSF56601">
    <property type="entry name" value="beta-lactamase/transpeptidase-like"/>
    <property type="match status" value="1"/>
</dbReference>
<keyword evidence="3" id="KW-1133">Transmembrane helix</keyword>
<dbReference type="PANTHER" id="PTHR30023">
    <property type="entry name" value="D-ALANYL-D-ALANINE CARBOXYPEPTIDASE"/>
    <property type="match status" value="1"/>
</dbReference>
<dbReference type="InParanoid" id="D3B5A1"/>
<evidence type="ECO:0000256" key="3">
    <source>
        <dbReference type="SAM" id="Phobius"/>
    </source>
</evidence>
<dbReference type="InterPro" id="IPR000667">
    <property type="entry name" value="Peptidase_S13"/>
</dbReference>
<dbReference type="MEROPS" id="S13.A01"/>
<dbReference type="RefSeq" id="XP_020435583.1">
    <property type="nucleotide sequence ID" value="XM_020574541.1"/>
</dbReference>
<sequence>MFRYQSFFVYVLLVLSIVAISISVTLSTSPNINDLGIQINDILTGCQSNHSCFGTSWSIAVDQLNSTTGKFDQIYRFNELSALTPASNTKLLTTIVMYLTMGQHYTIQTPFYTDKPFHSGEPIETLCVKGQGDPSITSAQLNQASQFFAKSSGINQLVFDNSYYIGNAIPPSWEWEDLTANYGALPTTLMVNENTVGFTVVASSAVGGLPNIVLDNQADSAYLNVVNNAVTGSSTSKNSISVSFKFGSIQPIVSGSIPAGSSGVHFTVPILDPDTYFLNTFSEMIALNSPQSKPISTSFGQCNDEMYPVYVIESDNLDNLINHTLQVSDNLYAESFLRIMGAFNNHSANPSSQDGLFFVQDILDGMGVDPLLYQQVDGCGLSRNNQITSMAFLTLLEAMYANAGDPEHTYFYLLPVGGASGTLSKRSLSSSVHAKTGSMSGVSSLSGIITPHGISDTANPLFFSIIANNANYATRLNPIIDSIVGLLTQFSTQSN</sequence>
<dbReference type="PANTHER" id="PTHR30023:SF0">
    <property type="entry name" value="PENICILLIN-SENSITIVE CARBOXYPEPTIDASE A"/>
    <property type="match status" value="1"/>
</dbReference>
<dbReference type="Gene3D" id="3.50.80.20">
    <property type="entry name" value="D-Ala-D-Ala carboxypeptidase C, peptidase S13"/>
    <property type="match status" value="1"/>
</dbReference>
<feature type="transmembrane region" description="Helical" evidence="3">
    <location>
        <begin position="7"/>
        <end position="26"/>
    </location>
</feature>
<accession>D3B5A1</accession>
<gene>
    <name evidence="4" type="primary">pscA</name>
    <name evidence="4" type="ORF">PPL_03614</name>
</gene>
<dbReference type="EMBL" id="ADBJ01000015">
    <property type="protein sequence ID" value="EFA83466.1"/>
    <property type="molecule type" value="Genomic_DNA"/>
</dbReference>
<organism evidence="4 5">
    <name type="scientific">Heterostelium pallidum (strain ATCC 26659 / Pp 5 / PN500)</name>
    <name type="common">Cellular slime mold</name>
    <name type="synonym">Polysphondylium pallidum</name>
    <dbReference type="NCBI Taxonomy" id="670386"/>
    <lineage>
        <taxon>Eukaryota</taxon>
        <taxon>Amoebozoa</taxon>
        <taxon>Evosea</taxon>
        <taxon>Eumycetozoa</taxon>
        <taxon>Dictyostelia</taxon>
        <taxon>Acytosteliales</taxon>
        <taxon>Acytosteliaceae</taxon>
        <taxon>Heterostelium</taxon>
    </lineage>
</organism>
<name>D3B5A1_HETP5</name>
<evidence type="ECO:0000313" key="5">
    <source>
        <dbReference type="Proteomes" id="UP000001396"/>
    </source>
</evidence>
<comment type="caution">
    <text evidence="4">The sequence shown here is derived from an EMBL/GenBank/DDBJ whole genome shotgun (WGS) entry which is preliminary data.</text>
</comment>
<keyword evidence="2" id="KW-0378">Hydrolase</keyword>
<dbReference type="GO" id="GO:0004185">
    <property type="term" value="F:serine-type carboxypeptidase activity"/>
    <property type="evidence" value="ECO:0007669"/>
    <property type="project" value="InterPro"/>
</dbReference>
<dbReference type="NCBIfam" id="TIGR00666">
    <property type="entry name" value="PBP4"/>
    <property type="match status" value="1"/>
</dbReference>
<keyword evidence="3" id="KW-0812">Transmembrane</keyword>
<dbReference type="STRING" id="670386.D3B5A1"/>
<dbReference type="Pfam" id="PF02113">
    <property type="entry name" value="Peptidase_S13"/>
    <property type="match status" value="1"/>
</dbReference>
<dbReference type="OMA" id="DGTMRKR"/>
<dbReference type="Proteomes" id="UP000001396">
    <property type="component" value="Unassembled WGS sequence"/>
</dbReference>
<proteinExistence type="inferred from homology"/>
<dbReference type="AlphaFoldDB" id="D3B5A1"/>
<dbReference type="Gene3D" id="3.40.710.10">
    <property type="entry name" value="DD-peptidase/beta-lactamase superfamily"/>
    <property type="match status" value="1"/>
</dbReference>
<evidence type="ECO:0000256" key="1">
    <source>
        <dbReference type="ARBA" id="ARBA00006096"/>
    </source>
</evidence>
<comment type="similarity">
    <text evidence="1">Belongs to the peptidase S13 family.</text>
</comment>
<dbReference type="PRINTS" id="PR00922">
    <property type="entry name" value="DADACBPTASE3"/>
</dbReference>
<dbReference type="GO" id="GO:0000270">
    <property type="term" value="P:peptidoglycan metabolic process"/>
    <property type="evidence" value="ECO:0007669"/>
    <property type="project" value="TreeGrafter"/>
</dbReference>